<feature type="region of interest" description="Disordered" evidence="1">
    <location>
        <begin position="291"/>
        <end position="397"/>
    </location>
</feature>
<dbReference type="GO" id="GO:0006357">
    <property type="term" value="P:regulation of transcription by RNA polymerase II"/>
    <property type="evidence" value="ECO:0007669"/>
    <property type="project" value="InterPro"/>
</dbReference>
<comment type="caution">
    <text evidence="2">The sequence shown here is derived from an EMBL/GenBank/DDBJ whole genome shotgun (WGS) entry which is preliminary data.</text>
</comment>
<feature type="compositionally biased region" description="Polar residues" evidence="1">
    <location>
        <begin position="74"/>
        <end position="84"/>
    </location>
</feature>
<dbReference type="GO" id="GO:0003712">
    <property type="term" value="F:transcription coregulator activity"/>
    <property type="evidence" value="ECO:0007669"/>
    <property type="project" value="InterPro"/>
</dbReference>
<evidence type="ECO:0000313" key="2">
    <source>
        <dbReference type="EMBL" id="KAA8914932.1"/>
    </source>
</evidence>
<feature type="region of interest" description="Disordered" evidence="1">
    <location>
        <begin position="511"/>
        <end position="580"/>
    </location>
</feature>
<evidence type="ECO:0000256" key="1">
    <source>
        <dbReference type="SAM" id="MobiDB-lite"/>
    </source>
</evidence>
<gene>
    <name evidence="2" type="ORF">TRICI_002800</name>
</gene>
<evidence type="ECO:0008006" key="4">
    <source>
        <dbReference type="Google" id="ProtNLM"/>
    </source>
</evidence>
<feature type="compositionally biased region" description="Low complexity" evidence="1">
    <location>
        <begin position="693"/>
        <end position="708"/>
    </location>
</feature>
<sequence length="1051" mass="116252">MKSIQETVDQQRQSQQQQQQAGAPSSGPGAGGGQQSQFDSSSMMQQGNFGSIPGSNSQYMGGGGQQQDMSAGGYQQSPQNNAIFQNMPRDQQIRYMQMQKAAYNQRQQQQQQQQQHQQQQQQQQQQPQQQQQQPQPPPQAPPQPQPTPAAGGSQQPIQGPDKTDIMNAAIPPTLLAKIPDLPPGVQTWGQISELLKSGGLPRNSMSIIKHVHQMHTQWLAQQKKHQQQQQTTATGPNSQQPQQKYPQQQQPQGGQMNTFQAQPQQPQVNYNSAANNQQDLRARYLQQQQAAAAAAAANKPQPQQQQQKPATQQYAGYPQQQQQQQWDANRRPQPQQQQQAPQQQMFGQQNQQQGQFNQFQSAPVRSDPQQVPAGQQTQGPQQGRPNAMGMPPLSESDKERLRQVFDEAAKIPIRLQDFTNELSPEEKRYVTEQIQSMQLMYQRIDQLVPMFFLITRNTQATCRLLQMKSMFKQQMENLGKGKFLTNPQILDKTKYEINRYFMFVKENLQNHQRAAQQSQQPQQQQQQQQQQAPQPTTTSQFQPQAQPATTQGPQTFQQHQQQPYQPYRQQPQAQQQPQSQMFMSQGYTMEPQGGANVVNMNEQQFQQPGYNQGPQRAGGQQQTQGGPMMQVPAFVHQQPQQTTAAYRMQQQQQQQKAQNNDTNAATAAAARGRKNTPKTSTPTAQKGTPQPPAAQMIPQQPPMSQAQAVPGTTVATGGPNMAMNAATSGNNGQQQAQFTQTPSVVPAYGTQGISADQLKLPANRKRKSTSASNNNTPSATASPEDSRVVSPANNSKAPPAKREKLDHNEKLRQKALLDYMQKKKELAKTQPLAYFITSLGEALDISEEEVTNAINKANGDNKSAATNGSGPTPGQLLNNINAASKSNNVNSGGNGGGVTPTALLRTPQPFAAKTPAANNKLVSVPEDDVSANGKTTLPPTPPWSGNVQAVAIRNAFQAIDCVKTADIQFLTPPEEHKTIPHKKNDDNSDKKNANSKTEDPVMPVSNPETGEIMKLQGLENANDINLWDYDEVMNAIGKDPEELKKDFWTLS</sequence>
<feature type="region of interest" description="Disordered" evidence="1">
    <location>
        <begin position="1"/>
        <end position="165"/>
    </location>
</feature>
<keyword evidence="3" id="KW-1185">Reference proteome</keyword>
<feature type="compositionally biased region" description="Low complexity" evidence="1">
    <location>
        <begin position="878"/>
        <end position="891"/>
    </location>
</feature>
<feature type="compositionally biased region" description="Low complexity" evidence="1">
    <location>
        <begin position="612"/>
        <end position="630"/>
    </location>
</feature>
<feature type="compositionally biased region" description="Low complexity" evidence="1">
    <location>
        <begin position="216"/>
        <end position="255"/>
    </location>
</feature>
<feature type="compositionally biased region" description="Low complexity" evidence="1">
    <location>
        <begin position="105"/>
        <end position="133"/>
    </location>
</feature>
<dbReference type="Proteomes" id="UP000761534">
    <property type="component" value="Unassembled WGS sequence"/>
</dbReference>
<feature type="region of interest" description="Disordered" evidence="1">
    <location>
        <begin position="606"/>
        <end position="742"/>
    </location>
</feature>
<feature type="compositionally biased region" description="Pro residues" evidence="1">
    <location>
        <begin position="134"/>
        <end position="147"/>
    </location>
</feature>
<feature type="compositionally biased region" description="Polar residues" evidence="1">
    <location>
        <begin position="725"/>
        <end position="742"/>
    </location>
</feature>
<feature type="compositionally biased region" description="Polar residues" evidence="1">
    <location>
        <begin position="857"/>
        <end position="877"/>
    </location>
</feature>
<organism evidence="2 3">
    <name type="scientific">Trichomonascus ciferrii</name>
    <dbReference type="NCBI Taxonomy" id="44093"/>
    <lineage>
        <taxon>Eukaryota</taxon>
        <taxon>Fungi</taxon>
        <taxon>Dikarya</taxon>
        <taxon>Ascomycota</taxon>
        <taxon>Saccharomycotina</taxon>
        <taxon>Dipodascomycetes</taxon>
        <taxon>Dipodascales</taxon>
        <taxon>Trichomonascaceae</taxon>
        <taxon>Trichomonascus</taxon>
        <taxon>Trichomonascus ciferrii complex</taxon>
    </lineage>
</organism>
<feature type="region of interest" description="Disordered" evidence="1">
    <location>
        <begin position="755"/>
        <end position="809"/>
    </location>
</feature>
<feature type="compositionally biased region" description="Polar residues" evidence="1">
    <location>
        <begin position="677"/>
        <end position="688"/>
    </location>
</feature>
<feature type="compositionally biased region" description="Low complexity" evidence="1">
    <location>
        <begin position="10"/>
        <end position="27"/>
    </location>
</feature>
<name>A0A642VBM3_9ASCO</name>
<dbReference type="InterPro" id="IPR008626">
    <property type="entry name" value="Mediator_Med15_fun"/>
</dbReference>
<dbReference type="OrthoDB" id="1938591at2759"/>
<feature type="compositionally biased region" description="Basic and acidic residues" evidence="1">
    <location>
        <begin position="973"/>
        <end position="999"/>
    </location>
</feature>
<accession>A0A642VBM3</accession>
<feature type="compositionally biased region" description="Basic and acidic residues" evidence="1">
    <location>
        <begin position="800"/>
        <end position="809"/>
    </location>
</feature>
<evidence type="ECO:0000313" key="3">
    <source>
        <dbReference type="Proteomes" id="UP000761534"/>
    </source>
</evidence>
<dbReference type="Pfam" id="PF05397">
    <property type="entry name" value="Med15_fungi"/>
    <property type="match status" value="1"/>
</dbReference>
<feature type="compositionally biased region" description="Low complexity" evidence="1">
    <location>
        <begin position="514"/>
        <end position="580"/>
    </location>
</feature>
<feature type="compositionally biased region" description="Polar residues" evidence="1">
    <location>
        <begin position="932"/>
        <end position="942"/>
    </location>
</feature>
<dbReference type="AlphaFoldDB" id="A0A642VBM3"/>
<feature type="region of interest" description="Disordered" evidence="1">
    <location>
        <begin position="972"/>
        <end position="1008"/>
    </location>
</feature>
<feature type="region of interest" description="Disordered" evidence="1">
    <location>
        <begin position="216"/>
        <end position="263"/>
    </location>
</feature>
<proteinExistence type="predicted"/>
<protein>
    <recommendedName>
        <fullName evidence="4">Mediator of RNA polymerase II transcription subunit 15</fullName>
    </recommendedName>
</protein>
<dbReference type="GO" id="GO:0016592">
    <property type="term" value="C:mediator complex"/>
    <property type="evidence" value="ECO:0007669"/>
    <property type="project" value="InterPro"/>
</dbReference>
<dbReference type="EMBL" id="SWFS01000190">
    <property type="protein sequence ID" value="KAA8914932.1"/>
    <property type="molecule type" value="Genomic_DNA"/>
</dbReference>
<feature type="compositionally biased region" description="Low complexity" evidence="1">
    <location>
        <begin position="769"/>
        <end position="783"/>
    </location>
</feature>
<feature type="compositionally biased region" description="Low complexity" evidence="1">
    <location>
        <begin position="35"/>
        <end position="47"/>
    </location>
</feature>
<feature type="region of interest" description="Disordered" evidence="1">
    <location>
        <begin position="857"/>
        <end position="942"/>
    </location>
</feature>
<feature type="compositionally biased region" description="Low complexity" evidence="1">
    <location>
        <begin position="368"/>
        <end position="383"/>
    </location>
</feature>
<feature type="compositionally biased region" description="Low complexity" evidence="1">
    <location>
        <begin position="640"/>
        <end position="670"/>
    </location>
</feature>
<feature type="compositionally biased region" description="Low complexity" evidence="1">
    <location>
        <begin position="332"/>
        <end position="360"/>
    </location>
</feature>
<dbReference type="VEuPathDB" id="FungiDB:TRICI_002800"/>
<feature type="compositionally biased region" description="Low complexity" evidence="1">
    <location>
        <begin position="291"/>
        <end position="325"/>
    </location>
</feature>
<reference evidence="2" key="1">
    <citation type="journal article" date="2019" name="G3 (Bethesda)">
        <title>Genome Assemblies of Two Rare Opportunistic Yeast Pathogens: Diutina rugosa (syn. Candida rugosa) and Trichomonascus ciferrii (syn. Candida ciferrii).</title>
        <authorList>
            <person name="Mixao V."/>
            <person name="Saus E."/>
            <person name="Hansen A.P."/>
            <person name="Lass-Florl C."/>
            <person name="Gabaldon T."/>
        </authorList>
    </citation>
    <scope>NUCLEOTIDE SEQUENCE</scope>
    <source>
        <strain evidence="2">CBS 4856</strain>
    </source>
</reference>